<evidence type="ECO:0000256" key="1">
    <source>
        <dbReference type="SAM" id="Phobius"/>
    </source>
</evidence>
<dbReference type="WBParaSite" id="scaffold16821_cov163.g18390">
    <property type="protein sequence ID" value="scaffold16821_cov163.g18390"/>
    <property type="gene ID" value="scaffold16821_cov163.g18390"/>
</dbReference>
<keyword evidence="1" id="KW-1133">Transmembrane helix</keyword>
<dbReference type="Proteomes" id="UP000887561">
    <property type="component" value="Unplaced"/>
</dbReference>
<protein>
    <submittedName>
        <fullName evidence="3">Uncharacterized protein</fullName>
    </submittedName>
</protein>
<evidence type="ECO:0000313" key="2">
    <source>
        <dbReference type="Proteomes" id="UP000887561"/>
    </source>
</evidence>
<sequence length="429" mass="47875">MSGRIRRNLATVLESIQAYTKNATQIMNEDVDENTAEKLGLEKANLESAIALIAELDDKWGNYIDSLEAPQRMAEESVYMSFPHKTGRFEDGKEVPLSQRHFLDQNQFARESMSLVAVHASNNEPLPTPDAVVDVQSLESTCSTFTAKIEDNRNQRSISTISEEANAPLPLRPTDLVVPHGTIALNWNSADQKQLVKHPIVTKAKLAASTLMALCLVCRLNITMAIKSCSVCLILCTLMGVMVLALMGNRKMEICCGESPTEMLWTDYHSVANFWKSSREMFSTEITCSALNEGLVMDLLVNPSCNPSLAVLWALVTLTMLTKRCCGLTLCRSCHENFRMIVAIGRIGCRCWKGTKRKTSYTRARAKETIKDKRERLRTRAQYITASQTVAIEDKSEFTASSIKLLHSLHDGTRDALMTQDEQKETIEG</sequence>
<accession>A0A915LQI4</accession>
<reference evidence="3" key="1">
    <citation type="submission" date="2022-11" db="UniProtKB">
        <authorList>
            <consortium name="WormBaseParasite"/>
        </authorList>
    </citation>
    <scope>IDENTIFICATION</scope>
</reference>
<organism evidence="2 3">
    <name type="scientific">Meloidogyne javanica</name>
    <name type="common">Root-knot nematode worm</name>
    <dbReference type="NCBI Taxonomy" id="6303"/>
    <lineage>
        <taxon>Eukaryota</taxon>
        <taxon>Metazoa</taxon>
        <taxon>Ecdysozoa</taxon>
        <taxon>Nematoda</taxon>
        <taxon>Chromadorea</taxon>
        <taxon>Rhabditida</taxon>
        <taxon>Tylenchina</taxon>
        <taxon>Tylenchomorpha</taxon>
        <taxon>Tylenchoidea</taxon>
        <taxon>Meloidogynidae</taxon>
        <taxon>Meloidogyninae</taxon>
        <taxon>Meloidogyne</taxon>
        <taxon>Meloidogyne incognita group</taxon>
    </lineage>
</organism>
<evidence type="ECO:0000313" key="3">
    <source>
        <dbReference type="WBParaSite" id="scaffold16821_cov163.g18390"/>
    </source>
</evidence>
<feature type="transmembrane region" description="Helical" evidence="1">
    <location>
        <begin position="229"/>
        <end position="248"/>
    </location>
</feature>
<keyword evidence="1" id="KW-0472">Membrane</keyword>
<proteinExistence type="predicted"/>
<keyword evidence="1" id="KW-0812">Transmembrane</keyword>
<dbReference type="AlphaFoldDB" id="A0A915LQI4"/>
<keyword evidence="2" id="KW-1185">Reference proteome</keyword>
<name>A0A915LQI4_MELJA</name>